<dbReference type="HOGENOM" id="CLU_1058161_0_0_1"/>
<accession>M3AFV1</accession>
<dbReference type="GeneID" id="19333271"/>
<reference evidence="2 3" key="1">
    <citation type="journal article" date="2012" name="PLoS Pathog.">
        <title>Diverse lifestyles and strategies of plant pathogenesis encoded in the genomes of eighteen Dothideomycetes fungi.</title>
        <authorList>
            <person name="Ohm R.A."/>
            <person name="Feau N."/>
            <person name="Henrissat B."/>
            <person name="Schoch C.L."/>
            <person name="Horwitz B.A."/>
            <person name="Barry K.W."/>
            <person name="Condon B.J."/>
            <person name="Copeland A.C."/>
            <person name="Dhillon B."/>
            <person name="Glaser F."/>
            <person name="Hesse C.N."/>
            <person name="Kosti I."/>
            <person name="LaButti K."/>
            <person name="Lindquist E.A."/>
            <person name="Lucas S."/>
            <person name="Salamov A.A."/>
            <person name="Bradshaw R.E."/>
            <person name="Ciuffetti L."/>
            <person name="Hamelin R.C."/>
            <person name="Kema G.H.J."/>
            <person name="Lawrence C."/>
            <person name="Scott J.A."/>
            <person name="Spatafora J.W."/>
            <person name="Turgeon B.G."/>
            <person name="de Wit P.J.G.M."/>
            <person name="Zhong S."/>
            <person name="Goodwin S.B."/>
            <person name="Grigoriev I.V."/>
        </authorList>
    </citation>
    <scope>NUCLEOTIDE SEQUENCE [LARGE SCALE GENOMIC DNA]</scope>
    <source>
        <strain evidence="2 3">CIRAD86</strain>
    </source>
</reference>
<proteinExistence type="predicted"/>
<keyword evidence="3" id="KW-1185">Reference proteome</keyword>
<dbReference type="KEGG" id="pfj:MYCFIDRAFT_174898"/>
<name>M3AFV1_PSEFD</name>
<dbReference type="RefSeq" id="XP_007926681.1">
    <property type="nucleotide sequence ID" value="XM_007928490.1"/>
</dbReference>
<sequence length="263" mass="29415">MVRYVVISAGRAFGLPRSMGFWMRSSGGRSKKRNARVAVLWLWVGEGALEAAADVMREDMGVDALLDAGDDGTLRRVLVLIQHAGTAVQWKAKARLRRRAVLPAETACYGGREAMTARVTSQRSCSHLDVGCGCVGRVMVAAWEGGAGRAAGGRHEAEQARVMLRHDKPTSVLSRSEQRRGEERRRDGVLWWRQRQRQRQQSPDTERLMPSFFLSRPNGSRRSLPLLLTSLLDSRVRSFQDIQLPAQEREDHFAADGRARTLP</sequence>
<evidence type="ECO:0000256" key="1">
    <source>
        <dbReference type="SAM" id="MobiDB-lite"/>
    </source>
</evidence>
<gene>
    <name evidence="2" type="ORF">MYCFIDRAFT_174898</name>
</gene>
<evidence type="ECO:0000313" key="2">
    <source>
        <dbReference type="EMBL" id="EME83471.1"/>
    </source>
</evidence>
<feature type="region of interest" description="Disordered" evidence="1">
    <location>
        <begin position="166"/>
        <end position="185"/>
    </location>
</feature>
<evidence type="ECO:0000313" key="3">
    <source>
        <dbReference type="Proteomes" id="UP000016932"/>
    </source>
</evidence>
<organism evidence="2 3">
    <name type="scientific">Pseudocercospora fijiensis (strain CIRAD86)</name>
    <name type="common">Black leaf streak disease fungus</name>
    <name type="synonym">Mycosphaerella fijiensis</name>
    <dbReference type="NCBI Taxonomy" id="383855"/>
    <lineage>
        <taxon>Eukaryota</taxon>
        <taxon>Fungi</taxon>
        <taxon>Dikarya</taxon>
        <taxon>Ascomycota</taxon>
        <taxon>Pezizomycotina</taxon>
        <taxon>Dothideomycetes</taxon>
        <taxon>Dothideomycetidae</taxon>
        <taxon>Mycosphaerellales</taxon>
        <taxon>Mycosphaerellaceae</taxon>
        <taxon>Pseudocercospora</taxon>
    </lineage>
</organism>
<feature type="compositionally biased region" description="Basic and acidic residues" evidence="1">
    <location>
        <begin position="176"/>
        <end position="185"/>
    </location>
</feature>
<dbReference type="Proteomes" id="UP000016932">
    <property type="component" value="Unassembled WGS sequence"/>
</dbReference>
<dbReference type="AlphaFoldDB" id="M3AFV1"/>
<dbReference type="EMBL" id="KB446558">
    <property type="protein sequence ID" value="EME83471.1"/>
    <property type="molecule type" value="Genomic_DNA"/>
</dbReference>
<dbReference type="VEuPathDB" id="FungiDB:MYCFIDRAFT_174898"/>
<protein>
    <submittedName>
        <fullName evidence="2">Uncharacterized protein</fullName>
    </submittedName>
</protein>
<feature type="region of interest" description="Disordered" evidence="1">
    <location>
        <begin position="194"/>
        <end position="214"/>
    </location>
</feature>